<sequence>MGELTRQAVERYVEALNRHDPGEIAACVTPGFHNEHTSEAGVSLHGRDAYRERLKVFLSEFAGLRYEIEDLIVDGLRAAVPYRMSFTYRGRPVVIRGMFRFEVADGLIAHRVDYWDGAEFTRQTSR</sequence>
<dbReference type="KEGG" id="sro:Sros_2441"/>
<evidence type="ECO:0000313" key="3">
    <source>
        <dbReference type="Proteomes" id="UP000002029"/>
    </source>
</evidence>
<dbReference type="InterPro" id="IPR037401">
    <property type="entry name" value="SnoaL-like"/>
</dbReference>
<dbReference type="Pfam" id="PF12680">
    <property type="entry name" value="SnoaL_2"/>
    <property type="match status" value="1"/>
</dbReference>
<dbReference type="RefSeq" id="WP_012889164.1">
    <property type="nucleotide sequence ID" value="NC_013595.1"/>
</dbReference>
<proteinExistence type="predicted"/>
<dbReference type="EMBL" id="CP001814">
    <property type="protein sequence ID" value="ACZ85419.1"/>
    <property type="molecule type" value="Genomic_DNA"/>
</dbReference>
<organism evidence="2 3">
    <name type="scientific">Streptosporangium roseum (strain ATCC 12428 / DSM 43021 / JCM 3005 / KCTC 9067 / NCIMB 10171 / NRRL 2505 / NI 9100)</name>
    <dbReference type="NCBI Taxonomy" id="479432"/>
    <lineage>
        <taxon>Bacteria</taxon>
        <taxon>Bacillati</taxon>
        <taxon>Actinomycetota</taxon>
        <taxon>Actinomycetes</taxon>
        <taxon>Streptosporangiales</taxon>
        <taxon>Streptosporangiaceae</taxon>
        <taxon>Streptosporangium</taxon>
    </lineage>
</organism>
<dbReference type="Proteomes" id="UP000002029">
    <property type="component" value="Chromosome"/>
</dbReference>
<protein>
    <recommendedName>
        <fullName evidence="1">SnoaL-like domain-containing protein</fullName>
    </recommendedName>
</protein>
<dbReference type="HOGENOM" id="CLU_1980377_0_0_11"/>
<dbReference type="Gene3D" id="3.10.450.50">
    <property type="match status" value="1"/>
</dbReference>
<dbReference type="eggNOG" id="COG3631">
    <property type="taxonomic scope" value="Bacteria"/>
</dbReference>
<keyword evidence="3" id="KW-1185">Reference proteome</keyword>
<evidence type="ECO:0000313" key="2">
    <source>
        <dbReference type="EMBL" id="ACZ85419.1"/>
    </source>
</evidence>
<evidence type="ECO:0000259" key="1">
    <source>
        <dbReference type="Pfam" id="PF12680"/>
    </source>
</evidence>
<reference evidence="2 3" key="1">
    <citation type="journal article" date="2010" name="Stand. Genomic Sci.">
        <title>Complete genome sequence of Streptosporangium roseum type strain (NI 9100).</title>
        <authorList>
            <person name="Nolan M."/>
            <person name="Sikorski J."/>
            <person name="Jando M."/>
            <person name="Lucas S."/>
            <person name="Lapidus A."/>
            <person name="Glavina Del Rio T."/>
            <person name="Chen F."/>
            <person name="Tice H."/>
            <person name="Pitluck S."/>
            <person name="Cheng J.F."/>
            <person name="Chertkov O."/>
            <person name="Sims D."/>
            <person name="Meincke L."/>
            <person name="Brettin T."/>
            <person name="Han C."/>
            <person name="Detter J.C."/>
            <person name="Bruce D."/>
            <person name="Goodwin L."/>
            <person name="Land M."/>
            <person name="Hauser L."/>
            <person name="Chang Y.J."/>
            <person name="Jeffries C.D."/>
            <person name="Ivanova N."/>
            <person name="Mavromatis K."/>
            <person name="Mikhailova N."/>
            <person name="Chen A."/>
            <person name="Palaniappan K."/>
            <person name="Chain P."/>
            <person name="Rohde M."/>
            <person name="Goker M."/>
            <person name="Bristow J."/>
            <person name="Eisen J.A."/>
            <person name="Markowitz V."/>
            <person name="Hugenholtz P."/>
            <person name="Kyrpides N.C."/>
            <person name="Klenk H.P."/>
        </authorList>
    </citation>
    <scope>NUCLEOTIDE SEQUENCE [LARGE SCALE GENOMIC DNA]</scope>
    <source>
        <strain evidence="3">ATCC 12428 / DSM 43021 / JCM 3005 / NI 9100</strain>
    </source>
</reference>
<gene>
    <name evidence="2" type="ordered locus">Sros_2441</name>
</gene>
<name>D2B1F4_STRRD</name>
<dbReference type="STRING" id="479432.Sros_2441"/>
<dbReference type="InterPro" id="IPR032710">
    <property type="entry name" value="NTF2-like_dom_sf"/>
</dbReference>
<dbReference type="AlphaFoldDB" id="D2B1F4"/>
<feature type="domain" description="SnoaL-like" evidence="1">
    <location>
        <begin position="9"/>
        <end position="110"/>
    </location>
</feature>
<dbReference type="OrthoDB" id="3214140at2"/>
<dbReference type="SUPFAM" id="SSF54427">
    <property type="entry name" value="NTF2-like"/>
    <property type="match status" value="1"/>
</dbReference>
<accession>D2B1F4</accession>